<feature type="transmembrane region" description="Helical" evidence="2">
    <location>
        <begin position="64"/>
        <end position="88"/>
    </location>
</feature>
<keyword evidence="2" id="KW-0472">Membrane</keyword>
<dbReference type="EMBL" id="CP098747">
    <property type="protein sequence ID" value="USG60024.1"/>
    <property type="molecule type" value="Genomic_DNA"/>
</dbReference>
<keyword evidence="4" id="KW-1185">Reference proteome</keyword>
<organism evidence="3 4">
    <name type="scientific">Sneathiella marina</name>
    <dbReference type="NCBI Taxonomy" id="2950108"/>
    <lineage>
        <taxon>Bacteria</taxon>
        <taxon>Pseudomonadati</taxon>
        <taxon>Pseudomonadota</taxon>
        <taxon>Alphaproteobacteria</taxon>
        <taxon>Sneathiellales</taxon>
        <taxon>Sneathiellaceae</taxon>
        <taxon>Sneathiella</taxon>
    </lineage>
</organism>
<protein>
    <recommendedName>
        <fullName evidence="5">Yip1 domain-containing protein</fullName>
    </recommendedName>
</protein>
<keyword evidence="2" id="KW-1133">Transmembrane helix</keyword>
<feature type="transmembrane region" description="Helical" evidence="2">
    <location>
        <begin position="133"/>
        <end position="159"/>
    </location>
</feature>
<keyword evidence="2" id="KW-0812">Transmembrane</keyword>
<evidence type="ECO:0000313" key="4">
    <source>
        <dbReference type="Proteomes" id="UP001056291"/>
    </source>
</evidence>
<evidence type="ECO:0000256" key="1">
    <source>
        <dbReference type="SAM" id="MobiDB-lite"/>
    </source>
</evidence>
<feature type="transmembrane region" description="Helical" evidence="2">
    <location>
        <begin position="100"/>
        <end position="121"/>
    </location>
</feature>
<evidence type="ECO:0000256" key="2">
    <source>
        <dbReference type="SAM" id="Phobius"/>
    </source>
</evidence>
<dbReference type="RefSeq" id="WP_251932831.1">
    <property type="nucleotide sequence ID" value="NZ_CP098747.1"/>
</dbReference>
<accession>A0ABY4VZ66</accession>
<name>A0ABY4VZ66_9PROT</name>
<dbReference type="Proteomes" id="UP001056291">
    <property type="component" value="Chromosome"/>
</dbReference>
<evidence type="ECO:0008006" key="5">
    <source>
        <dbReference type="Google" id="ProtNLM"/>
    </source>
</evidence>
<proteinExistence type="predicted"/>
<evidence type="ECO:0000313" key="3">
    <source>
        <dbReference type="EMBL" id="USG60024.1"/>
    </source>
</evidence>
<gene>
    <name evidence="3" type="ORF">NBZ79_12635</name>
</gene>
<sequence length="236" mass="26186">MDFLKDKARLIISRLLQGIRQSSKAQRIEALAPFAVAALFTAVAISLNVFLFEAPTNQIILDCFRVFSILAVFFAGITWITSPLVELLLSRYQEKRAIDVLWVGLYLPQAFITLVILYSQLTGSVTITGLSAALITWAMLSLILTPFSIVLSFLAWSFLPKELPDLPRFKKPSFPSRLSLPTAATPKAEVLKPIPDTLEADPLPKAKNENREPEIVDMGSRLNRVGQSRGSTKRVS</sequence>
<feature type="transmembrane region" description="Helical" evidence="2">
    <location>
        <begin position="30"/>
        <end position="52"/>
    </location>
</feature>
<reference evidence="3" key="1">
    <citation type="submission" date="2022-06" db="EMBL/GenBank/DDBJ databases">
        <title>Sneathiella actinostolidae sp. nov., isolated from a sea anemonein the Western Pacific Ocean.</title>
        <authorList>
            <person name="Wei M.J."/>
        </authorList>
    </citation>
    <scope>NUCLEOTIDE SEQUENCE</scope>
    <source>
        <strain evidence="3">PHK-P5</strain>
    </source>
</reference>
<feature type="compositionally biased region" description="Basic and acidic residues" evidence="1">
    <location>
        <begin position="202"/>
        <end position="214"/>
    </location>
</feature>
<feature type="region of interest" description="Disordered" evidence="1">
    <location>
        <begin position="195"/>
        <end position="236"/>
    </location>
</feature>